<dbReference type="GO" id="GO:0000175">
    <property type="term" value="F:3'-5'-RNA exonuclease activity"/>
    <property type="evidence" value="ECO:0007669"/>
    <property type="project" value="TreeGrafter"/>
</dbReference>
<feature type="region of interest" description="Disordered" evidence="7">
    <location>
        <begin position="101"/>
        <end position="126"/>
    </location>
</feature>
<dbReference type="PANTHER" id="PTHR13522:SF3">
    <property type="entry name" value="U6 SNRNA PHOSPHODIESTERASE 1"/>
    <property type="match status" value="1"/>
</dbReference>
<evidence type="ECO:0000313" key="8">
    <source>
        <dbReference type="EMBL" id="KAF9505915.1"/>
    </source>
</evidence>
<name>A0A9P6DPS6_9AGAM</name>
<dbReference type="OrthoDB" id="49151at2759"/>
<dbReference type="EMBL" id="MU129132">
    <property type="protein sequence ID" value="KAF9505915.1"/>
    <property type="molecule type" value="Genomic_DNA"/>
</dbReference>
<organism evidence="8 9">
    <name type="scientific">Hydnum rufescens UP504</name>
    <dbReference type="NCBI Taxonomy" id="1448309"/>
    <lineage>
        <taxon>Eukaryota</taxon>
        <taxon>Fungi</taxon>
        <taxon>Dikarya</taxon>
        <taxon>Basidiomycota</taxon>
        <taxon>Agaricomycotina</taxon>
        <taxon>Agaricomycetes</taxon>
        <taxon>Cantharellales</taxon>
        <taxon>Hydnaceae</taxon>
        <taxon>Hydnum</taxon>
    </lineage>
</organism>
<keyword evidence="3" id="KW-0456">Lyase</keyword>
<dbReference type="Gene3D" id="3.90.1140.10">
    <property type="entry name" value="Cyclic phosphodiesterase"/>
    <property type="match status" value="1"/>
</dbReference>
<keyword evidence="2" id="KW-0378">Hydrolase</keyword>
<dbReference type="Proteomes" id="UP000886523">
    <property type="component" value="Unassembled WGS sequence"/>
</dbReference>
<dbReference type="AlphaFoldDB" id="A0A9P6DPS6"/>
<gene>
    <name evidence="8" type="ORF">BS47DRAFT_1378202</name>
</gene>
<accession>A0A9P6DPS6</accession>
<evidence type="ECO:0000256" key="6">
    <source>
        <dbReference type="ARBA" id="ARBA00030030"/>
    </source>
</evidence>
<evidence type="ECO:0000256" key="4">
    <source>
        <dbReference type="ARBA" id="ARBA00023242"/>
    </source>
</evidence>
<keyword evidence="9" id="KW-1185">Reference proteome</keyword>
<comment type="caution">
    <text evidence="8">The sequence shown here is derived from an EMBL/GenBank/DDBJ whole genome shotgun (WGS) entry which is preliminary data.</text>
</comment>
<dbReference type="GO" id="GO:0034477">
    <property type="term" value="P:U6 snRNA 3'-end processing"/>
    <property type="evidence" value="ECO:0007669"/>
    <property type="project" value="InterPro"/>
</dbReference>
<dbReference type="GO" id="GO:0005634">
    <property type="term" value="C:nucleus"/>
    <property type="evidence" value="ECO:0007669"/>
    <property type="project" value="TreeGrafter"/>
</dbReference>
<evidence type="ECO:0000256" key="1">
    <source>
        <dbReference type="ARBA" id="ARBA00022722"/>
    </source>
</evidence>
<reference evidence="8" key="1">
    <citation type="journal article" date="2020" name="Nat. Commun.">
        <title>Large-scale genome sequencing of mycorrhizal fungi provides insights into the early evolution of symbiotic traits.</title>
        <authorList>
            <person name="Miyauchi S."/>
            <person name="Kiss E."/>
            <person name="Kuo A."/>
            <person name="Drula E."/>
            <person name="Kohler A."/>
            <person name="Sanchez-Garcia M."/>
            <person name="Morin E."/>
            <person name="Andreopoulos B."/>
            <person name="Barry K.W."/>
            <person name="Bonito G."/>
            <person name="Buee M."/>
            <person name="Carver A."/>
            <person name="Chen C."/>
            <person name="Cichocki N."/>
            <person name="Clum A."/>
            <person name="Culley D."/>
            <person name="Crous P.W."/>
            <person name="Fauchery L."/>
            <person name="Girlanda M."/>
            <person name="Hayes R.D."/>
            <person name="Keri Z."/>
            <person name="LaButti K."/>
            <person name="Lipzen A."/>
            <person name="Lombard V."/>
            <person name="Magnuson J."/>
            <person name="Maillard F."/>
            <person name="Murat C."/>
            <person name="Nolan M."/>
            <person name="Ohm R.A."/>
            <person name="Pangilinan J."/>
            <person name="Pereira M.F."/>
            <person name="Perotto S."/>
            <person name="Peter M."/>
            <person name="Pfister S."/>
            <person name="Riley R."/>
            <person name="Sitrit Y."/>
            <person name="Stielow J.B."/>
            <person name="Szollosi G."/>
            <person name="Zifcakova L."/>
            <person name="Stursova M."/>
            <person name="Spatafora J.W."/>
            <person name="Tedersoo L."/>
            <person name="Vaario L.M."/>
            <person name="Yamada A."/>
            <person name="Yan M."/>
            <person name="Wang P."/>
            <person name="Xu J."/>
            <person name="Bruns T."/>
            <person name="Baldrian P."/>
            <person name="Vilgalys R."/>
            <person name="Dunand C."/>
            <person name="Henrissat B."/>
            <person name="Grigoriev I.V."/>
            <person name="Hibbett D."/>
            <person name="Nagy L.G."/>
            <person name="Martin F.M."/>
        </authorList>
    </citation>
    <scope>NUCLEOTIDE SEQUENCE</scope>
    <source>
        <strain evidence="8">UP504</strain>
    </source>
</reference>
<evidence type="ECO:0000256" key="2">
    <source>
        <dbReference type="ARBA" id="ARBA00022801"/>
    </source>
</evidence>
<feature type="compositionally biased region" description="Low complexity" evidence="7">
    <location>
        <begin position="108"/>
        <end position="126"/>
    </location>
</feature>
<sequence>MKRSLIVQDYGSSSEDSEDGNAQTKRSNIGAPAKKQKVLPSLSPELTSPMPSSDPAAHQGRIRAHPHVEGQWATHIYLPVHFPMDALIRDAREVVPELHSLIEGGDNGTDSTSNNTTPTASSTTSVNTKLELELHISLSRPVFLRAHQREEMRRAVKRLASTTGAYEASFACFTTFRNDEKTRAFLSIELGAGHAECHALSLGLTDTLGYLRQQGYYAQPRFHTSIAWALLHPPSESPTSPFASVSELPADLVPGLEKRYGTELRRIGRFDVDHISVKIGKDVHSWSLGGGT</sequence>
<dbReference type="GO" id="GO:0016829">
    <property type="term" value="F:lyase activity"/>
    <property type="evidence" value="ECO:0007669"/>
    <property type="project" value="UniProtKB-KW"/>
</dbReference>
<dbReference type="InterPro" id="IPR027521">
    <property type="entry name" value="Usb1"/>
</dbReference>
<keyword evidence="4" id="KW-0539">Nucleus</keyword>
<feature type="region of interest" description="Disordered" evidence="7">
    <location>
        <begin position="1"/>
        <end position="61"/>
    </location>
</feature>
<evidence type="ECO:0000256" key="3">
    <source>
        <dbReference type="ARBA" id="ARBA00023239"/>
    </source>
</evidence>
<proteinExistence type="predicted"/>
<evidence type="ECO:0000256" key="7">
    <source>
        <dbReference type="SAM" id="MobiDB-lite"/>
    </source>
</evidence>
<evidence type="ECO:0000313" key="9">
    <source>
        <dbReference type="Proteomes" id="UP000886523"/>
    </source>
</evidence>
<dbReference type="Pfam" id="PF09749">
    <property type="entry name" value="HVSL"/>
    <property type="match status" value="1"/>
</dbReference>
<dbReference type="PANTHER" id="PTHR13522">
    <property type="entry name" value="U6 SNRNA PHOSPHODIESTERASE 1"/>
    <property type="match status" value="1"/>
</dbReference>
<keyword evidence="1" id="KW-0540">Nuclease</keyword>
<protein>
    <recommendedName>
        <fullName evidence="5">U6 snRNA phosphodiesterase 1</fullName>
    </recommendedName>
    <alternativeName>
        <fullName evidence="6">3'-5' RNA exonuclease USB1</fullName>
    </alternativeName>
</protein>
<evidence type="ECO:0000256" key="5">
    <source>
        <dbReference type="ARBA" id="ARBA00029543"/>
    </source>
</evidence>